<name>A0A0K6I170_9HYPH</name>
<sequence>MIAVKERSSPLILCIGHSGLRIPPAIDKRLSATGRLQADASWHMDQLVDFAEDIQATVISTPISRLVVDVDGDPASFGRPFEDGALSICPVLTLEGKRVYLPGEDPGRFEMDERRRLYHAPFHDALSAQIRRLRAIHGRITVISLQSMRSRIKGRYPGDLPLVNIGTLYGRSCHEDVASLSMTMLHDFTDKTFSENDAVGGGYIAQTYGNPSGGVHVLTLALALRSYIRHENPPFEMDRERSRQTRIALRNFCQKLIEWANGKRKAPARVLLDHLPDLLQD</sequence>
<dbReference type="SUPFAM" id="SSF53187">
    <property type="entry name" value="Zn-dependent exopeptidases"/>
    <property type="match status" value="1"/>
</dbReference>
<dbReference type="Pfam" id="PF05013">
    <property type="entry name" value="FGase"/>
    <property type="match status" value="1"/>
</dbReference>
<evidence type="ECO:0000313" key="2">
    <source>
        <dbReference type="Proteomes" id="UP000183900"/>
    </source>
</evidence>
<accession>A0A0K6I170</accession>
<dbReference type="Proteomes" id="UP000183900">
    <property type="component" value="Unassembled WGS sequence"/>
</dbReference>
<reference evidence="2" key="1">
    <citation type="submission" date="2015-08" db="EMBL/GenBank/DDBJ databases">
        <authorList>
            <person name="Varghese N."/>
        </authorList>
    </citation>
    <scope>NUCLEOTIDE SEQUENCE [LARGE SCALE GENOMIC DNA]</scope>
    <source>
        <strain evidence="2">DSM 23407</strain>
    </source>
</reference>
<dbReference type="RefSeq" id="WP_055455804.1">
    <property type="nucleotide sequence ID" value="NZ_CYHE01000006.1"/>
</dbReference>
<proteinExistence type="predicted"/>
<dbReference type="OrthoDB" id="8716700at2"/>
<keyword evidence="1" id="KW-0378">Hydrolase</keyword>
<dbReference type="Gene3D" id="3.40.630.40">
    <property type="entry name" value="Zn-dependent exopeptidases"/>
    <property type="match status" value="1"/>
</dbReference>
<evidence type="ECO:0000313" key="1">
    <source>
        <dbReference type="EMBL" id="CUA96875.1"/>
    </source>
</evidence>
<gene>
    <name evidence="1" type="ORF">Ga0061067_106136</name>
</gene>
<keyword evidence="2" id="KW-1185">Reference proteome</keyword>
<dbReference type="InterPro" id="IPR007709">
    <property type="entry name" value="N-FG_amidohydro"/>
</dbReference>
<dbReference type="AlphaFoldDB" id="A0A0K6I170"/>
<dbReference type="EMBL" id="CYHE01000006">
    <property type="protein sequence ID" value="CUA96875.1"/>
    <property type="molecule type" value="Genomic_DNA"/>
</dbReference>
<protein>
    <submittedName>
        <fullName evidence="1">N-formylglutamate amidohydrolase</fullName>
    </submittedName>
</protein>
<organism evidence="1 2">
    <name type="scientific">Pannonibacter indicus</name>
    <dbReference type="NCBI Taxonomy" id="466044"/>
    <lineage>
        <taxon>Bacteria</taxon>
        <taxon>Pseudomonadati</taxon>
        <taxon>Pseudomonadota</taxon>
        <taxon>Alphaproteobacteria</taxon>
        <taxon>Hyphomicrobiales</taxon>
        <taxon>Stappiaceae</taxon>
        <taxon>Pannonibacter</taxon>
    </lineage>
</organism>
<dbReference type="GO" id="GO:0016787">
    <property type="term" value="F:hydrolase activity"/>
    <property type="evidence" value="ECO:0007669"/>
    <property type="project" value="UniProtKB-KW"/>
</dbReference>